<dbReference type="Gene3D" id="3.40.190.10">
    <property type="entry name" value="Periplasmic binding protein-like II"/>
    <property type="match status" value="2"/>
</dbReference>
<protein>
    <submittedName>
        <fullName evidence="1">Glutamate [NMDA] receptor subunit 1</fullName>
    </submittedName>
</protein>
<comment type="caution">
    <text evidence="1">The sequence shown here is derived from an EMBL/GenBank/DDBJ whole genome shotgun (WGS) entry which is preliminary data.</text>
</comment>
<sequence>MFFRRKTEWANMYRVMEAHDYRTVDEAVQAVRDGRLQAFIWESSRLEYEASMDCNLVTVGELFGRSGYGIGLKKESPWSEKITLDILDLHESKAPQQ</sequence>
<name>A0A5B7DRD3_PORTR</name>
<proteinExistence type="predicted"/>
<gene>
    <name evidence="1" type="primary">Nmdar1_2</name>
    <name evidence="1" type="ORF">E2C01_016860</name>
</gene>
<dbReference type="AlphaFoldDB" id="A0A5B7DRD3"/>
<dbReference type="InterPro" id="IPR015683">
    <property type="entry name" value="Ionotropic_Glu_rcpt"/>
</dbReference>
<evidence type="ECO:0000313" key="2">
    <source>
        <dbReference type="Proteomes" id="UP000324222"/>
    </source>
</evidence>
<evidence type="ECO:0000313" key="1">
    <source>
        <dbReference type="EMBL" id="MPC23795.1"/>
    </source>
</evidence>
<dbReference type="EMBL" id="VSRR010001253">
    <property type="protein sequence ID" value="MPC23795.1"/>
    <property type="molecule type" value="Genomic_DNA"/>
</dbReference>
<dbReference type="PANTHER" id="PTHR18966">
    <property type="entry name" value="IONOTROPIC GLUTAMATE RECEPTOR"/>
    <property type="match status" value="1"/>
</dbReference>
<dbReference type="SUPFAM" id="SSF53850">
    <property type="entry name" value="Periplasmic binding protein-like II"/>
    <property type="match status" value="1"/>
</dbReference>
<dbReference type="Proteomes" id="UP000324222">
    <property type="component" value="Unassembled WGS sequence"/>
</dbReference>
<accession>A0A5B7DRD3</accession>
<keyword evidence="1" id="KW-0675">Receptor</keyword>
<keyword evidence="2" id="KW-1185">Reference proteome</keyword>
<organism evidence="1 2">
    <name type="scientific">Portunus trituberculatus</name>
    <name type="common">Swimming crab</name>
    <name type="synonym">Neptunus trituberculatus</name>
    <dbReference type="NCBI Taxonomy" id="210409"/>
    <lineage>
        <taxon>Eukaryota</taxon>
        <taxon>Metazoa</taxon>
        <taxon>Ecdysozoa</taxon>
        <taxon>Arthropoda</taxon>
        <taxon>Crustacea</taxon>
        <taxon>Multicrustacea</taxon>
        <taxon>Malacostraca</taxon>
        <taxon>Eumalacostraca</taxon>
        <taxon>Eucarida</taxon>
        <taxon>Decapoda</taxon>
        <taxon>Pleocyemata</taxon>
        <taxon>Brachyura</taxon>
        <taxon>Eubrachyura</taxon>
        <taxon>Portunoidea</taxon>
        <taxon>Portunidae</taxon>
        <taxon>Portuninae</taxon>
        <taxon>Portunus</taxon>
    </lineage>
</organism>
<reference evidence="1 2" key="1">
    <citation type="submission" date="2019-05" db="EMBL/GenBank/DDBJ databases">
        <title>Another draft genome of Portunus trituberculatus and its Hox gene families provides insights of decapod evolution.</title>
        <authorList>
            <person name="Jeong J.-H."/>
            <person name="Song I."/>
            <person name="Kim S."/>
            <person name="Choi T."/>
            <person name="Kim D."/>
            <person name="Ryu S."/>
            <person name="Kim W."/>
        </authorList>
    </citation>
    <scope>NUCLEOTIDE SEQUENCE [LARGE SCALE GENOMIC DNA]</scope>
    <source>
        <tissue evidence="1">Muscle</tissue>
    </source>
</reference>
<dbReference type="OrthoDB" id="5984008at2759"/>